<sequence>MSCNIRGIATLVDPADVRNRLLGDANPKFDHVPANELPLQSSFISLSPAGDILALAWNTRLVLLASKWDSQEPGDMKNKFHVVWDGDVTAEQDEWITSVICLPLISLGKTSSGLDWTCIAVGMNTGFLKFFTENGVYLFQEQLHNEAIINLKCQSLSASKQSGDSGNSEEIYVLYNTAICILQGFSLFSTIRAYRNHLARVRANCNDKAPDVNLSCKKWSFKNQDLVDDSEVIGSTYVNTFDHLMTASICGGYHANYRSSAPQHTLVMATGKRPFVGFHYALEGGTAPVLSDVAIAMASKVASAIGAAVPWFRSTSKPPSTPEKVKTLMSEPPEPMTCRFGLSDVRREGECIIVSPNKVLSVVCDAMGRVILIDNKQGVAIRMWKGYRDAQCGWIEAVEDTQKMSHRSHHSKSSKSTSHHPKRTALFLVIYAPKKGIIDIWGIQSGIKITTFSASRSGRLLYINYGLCGLNDSTISTANRSQQSCIFIDPLGGIREITVPFHYALSSQNSNRARDMHLLKKLKTFLKEEDFAEDKLINEITNTCLDMKTNEIRLQLIEMLMINKHITPDALLAATSCFSKQLELDEENDLESATKALTLTLYQLKNVVHFFKYVRAQYDRPPEYNTVASDEVPDEKYLSSILSTSEREVHRILKLSKILTNLKRSSDKVQSRVTFQEDGKTFLDFLSCFDFGSPGALGLQKNLSYDKKCQISKLIFQGWMYSNDPISRWQEYALNSDISPKVLMQFALTYWLIKKTGAPLAIELVNFTKLLNAICSLNVAEEVYGSYNETSLWWKDVRNILMDSTNSFSALTAAMACRAICITIQKSKDRLLSSLKDDNGNEKEDEANGNQAEKTKDTSAVGATPLEEEIINNISDWENASKDTCQFSFLIGCLEDVSVLDAIVSNPPDIDETTKFHTLPYEPPHISLGIVVSRGKGSVSEIIAKWLTSSGVDPARLIDTTDIEFDQLQLSVDSLRVAGSLDEAKAVEMLQQDSKALLSVSVEIGEEARSSQSSLEIVLEKLSLLKRHFPYSLTSSVLLANVAWEFIVSWNKDISKLGDLEAALSVIRQIPSKRVRHGVCCLLWSLHVKKRIENSGKLMNKMGKLPKERLCMQDVGLSDVQLTSFLQHCVTFLDIFIDSEILEEENCSFIRSEELWEGHSGGPQPFAMLAISQSPAWYDLLLLHLQLANVLHMIANFNLKVSKPITNLFDSVAHQYFFQDISNKVMVPWYKDEKRDNYRTDFLCRVITASMESIHQETNEADGLSSSQAILWMSKCQNLASMWKINNDELRIHQVCQMYINGFDRLAEEVYISVNDTEKLAVNLLPIAGGRMMASLVKAPNLLEEVSRISPTLTTYLQSLEWDAPSFVFTNCSNDDTAELVRKVSRNLPESHNEYHIAQLMLDALFIYQKETSRDAIQ</sequence>
<proteinExistence type="predicted"/>
<reference evidence="1" key="1">
    <citation type="submission" date="2023-04" db="EMBL/GenBank/DDBJ databases">
        <title>A chromosome-level genome assembly of the parasitoid wasp Eretmocerus hayati.</title>
        <authorList>
            <person name="Zhong Y."/>
            <person name="Liu S."/>
            <person name="Liu Y."/>
        </authorList>
    </citation>
    <scope>NUCLEOTIDE SEQUENCE</scope>
    <source>
        <strain evidence="1">ZJU_SS_LIU_2023</strain>
    </source>
</reference>
<protein>
    <submittedName>
        <fullName evidence="1">Uncharacterized protein</fullName>
    </submittedName>
</protein>
<comment type="caution">
    <text evidence="1">The sequence shown here is derived from an EMBL/GenBank/DDBJ whole genome shotgun (WGS) entry which is preliminary data.</text>
</comment>
<name>A0ACC2NTR6_9HYME</name>
<evidence type="ECO:0000313" key="1">
    <source>
        <dbReference type="EMBL" id="KAJ8674236.1"/>
    </source>
</evidence>
<dbReference type="Proteomes" id="UP001239111">
    <property type="component" value="Chromosome 3"/>
</dbReference>
<dbReference type="EMBL" id="CM056743">
    <property type="protein sequence ID" value="KAJ8674236.1"/>
    <property type="molecule type" value="Genomic_DNA"/>
</dbReference>
<organism evidence="1 2">
    <name type="scientific">Eretmocerus hayati</name>
    <dbReference type="NCBI Taxonomy" id="131215"/>
    <lineage>
        <taxon>Eukaryota</taxon>
        <taxon>Metazoa</taxon>
        <taxon>Ecdysozoa</taxon>
        <taxon>Arthropoda</taxon>
        <taxon>Hexapoda</taxon>
        <taxon>Insecta</taxon>
        <taxon>Pterygota</taxon>
        <taxon>Neoptera</taxon>
        <taxon>Endopterygota</taxon>
        <taxon>Hymenoptera</taxon>
        <taxon>Apocrita</taxon>
        <taxon>Proctotrupomorpha</taxon>
        <taxon>Chalcidoidea</taxon>
        <taxon>Aphelinidae</taxon>
        <taxon>Aphelininae</taxon>
        <taxon>Eretmocerus</taxon>
    </lineage>
</organism>
<evidence type="ECO:0000313" key="2">
    <source>
        <dbReference type="Proteomes" id="UP001239111"/>
    </source>
</evidence>
<accession>A0ACC2NTR6</accession>
<keyword evidence="2" id="KW-1185">Reference proteome</keyword>
<gene>
    <name evidence="1" type="ORF">QAD02_005498</name>
</gene>